<dbReference type="SUPFAM" id="SSF50346">
    <property type="entry name" value="PRC-barrel domain"/>
    <property type="match status" value="1"/>
</dbReference>
<dbReference type="InterPro" id="IPR011033">
    <property type="entry name" value="PRC_barrel-like_sf"/>
</dbReference>
<gene>
    <name evidence="1" type="ORF">GCM10010326_05340</name>
</gene>
<protein>
    <recommendedName>
        <fullName evidence="3">PRC-barrel domain containing protein</fullName>
    </recommendedName>
</protein>
<evidence type="ECO:0000313" key="2">
    <source>
        <dbReference type="Proteomes" id="UP000600946"/>
    </source>
</evidence>
<dbReference type="RefSeq" id="WP_189762826.1">
    <property type="nucleotide sequence ID" value="NZ_BMUU01000001.1"/>
</dbReference>
<accession>A0ABQ2ZHS2</accession>
<dbReference type="Proteomes" id="UP000600946">
    <property type="component" value="Unassembled WGS sequence"/>
</dbReference>
<dbReference type="EMBL" id="BMUU01000001">
    <property type="protein sequence ID" value="GGY16302.1"/>
    <property type="molecule type" value="Genomic_DNA"/>
</dbReference>
<name>A0ABQ2ZHS2_9ACTN</name>
<comment type="caution">
    <text evidence="1">The sequence shown here is derived from an EMBL/GenBank/DDBJ whole genome shotgun (WGS) entry which is preliminary data.</text>
</comment>
<organism evidence="1 2">
    <name type="scientific">Streptomyces xanthochromogenes</name>
    <dbReference type="NCBI Taxonomy" id="67384"/>
    <lineage>
        <taxon>Bacteria</taxon>
        <taxon>Bacillati</taxon>
        <taxon>Actinomycetota</taxon>
        <taxon>Actinomycetes</taxon>
        <taxon>Kitasatosporales</taxon>
        <taxon>Streptomycetaceae</taxon>
        <taxon>Streptomyces</taxon>
    </lineage>
</organism>
<reference evidence="2" key="1">
    <citation type="journal article" date="2019" name="Int. J. Syst. Evol. Microbiol.">
        <title>The Global Catalogue of Microorganisms (GCM) 10K type strain sequencing project: providing services to taxonomists for standard genome sequencing and annotation.</title>
        <authorList>
            <consortium name="The Broad Institute Genomics Platform"/>
            <consortium name="The Broad Institute Genome Sequencing Center for Infectious Disease"/>
            <person name="Wu L."/>
            <person name="Ma J."/>
        </authorList>
    </citation>
    <scope>NUCLEOTIDE SEQUENCE [LARGE SCALE GENOMIC DNA]</scope>
    <source>
        <strain evidence="2">JCM 4594</strain>
    </source>
</reference>
<evidence type="ECO:0000313" key="1">
    <source>
        <dbReference type="EMBL" id="GGY16302.1"/>
    </source>
</evidence>
<dbReference type="InterPro" id="IPR014747">
    <property type="entry name" value="Bac_photo_RC_H_C"/>
</dbReference>
<dbReference type="Gene3D" id="3.90.50.10">
    <property type="entry name" value="Photosynthetic Reaction Center, subunit H, domain 2"/>
    <property type="match status" value="1"/>
</dbReference>
<sequence length="126" mass="13609">MTEQVWSYRPTAGHLAGADLTGYKVEATDGSIGKVDKHSAEAGDAYLVVDTGVWIFGKEVLLPASTVVRVDRDAQKVFVDRTKDQIKDAPEFHRDKHLGDAAYREELGAYYGADAPLGGPFGGRAV</sequence>
<dbReference type="GeneID" id="96288559"/>
<evidence type="ECO:0008006" key="3">
    <source>
        <dbReference type="Google" id="ProtNLM"/>
    </source>
</evidence>
<keyword evidence="2" id="KW-1185">Reference proteome</keyword>
<proteinExistence type="predicted"/>